<keyword evidence="3 8" id="KW-0853">WD repeat</keyword>
<dbReference type="SMART" id="SM00320">
    <property type="entry name" value="WD40"/>
    <property type="match status" value="6"/>
</dbReference>
<dbReference type="InterPro" id="IPR001680">
    <property type="entry name" value="WD40_rpt"/>
</dbReference>
<dbReference type="InParanoid" id="A0A671ULW3"/>
<evidence type="ECO:0000256" key="4">
    <source>
        <dbReference type="ARBA" id="ARBA00022701"/>
    </source>
</evidence>
<dbReference type="GO" id="GO:0051301">
    <property type="term" value="P:cell division"/>
    <property type="evidence" value="ECO:0007669"/>
    <property type="project" value="UniProtKB-KW"/>
</dbReference>
<dbReference type="Pfam" id="PF00400">
    <property type="entry name" value="WD40"/>
    <property type="match status" value="6"/>
</dbReference>
<dbReference type="GO" id="GO:0007019">
    <property type="term" value="P:microtubule depolymerization"/>
    <property type="evidence" value="ECO:0007669"/>
    <property type="project" value="TreeGrafter"/>
</dbReference>
<dbReference type="GO" id="GO:0000922">
    <property type="term" value="C:spindle pole"/>
    <property type="evidence" value="ECO:0007669"/>
    <property type="project" value="UniProtKB-SubCell"/>
</dbReference>
<dbReference type="FunFam" id="2.130.10.10:FF:001778">
    <property type="entry name" value="Katanin p80 WD40 repeat-containing subunit B1"/>
    <property type="match status" value="1"/>
</dbReference>
<feature type="compositionally biased region" description="Basic and acidic residues" evidence="9">
    <location>
        <begin position="352"/>
        <end position="392"/>
    </location>
</feature>
<reference evidence="11" key="3">
    <citation type="submission" date="2025-09" db="UniProtKB">
        <authorList>
            <consortium name="Ensembl"/>
        </authorList>
    </citation>
    <scope>IDENTIFICATION</scope>
</reference>
<feature type="repeat" description="WD" evidence="8">
    <location>
        <begin position="16"/>
        <end position="58"/>
    </location>
</feature>
<comment type="similarity">
    <text evidence="7">Belongs to the WD repeat KATNB1 family.</text>
</comment>
<dbReference type="PROSITE" id="PS50082">
    <property type="entry name" value="WD_REPEATS_2"/>
    <property type="match status" value="5"/>
</dbReference>
<feature type="domain" description="Katanin p80 subunit C-terminal" evidence="10">
    <location>
        <begin position="534"/>
        <end position="692"/>
    </location>
</feature>
<dbReference type="GO" id="GO:0030901">
    <property type="term" value="P:midbrain development"/>
    <property type="evidence" value="ECO:0007669"/>
    <property type="project" value="Ensembl"/>
</dbReference>
<comment type="subcellular location">
    <subcellularLocation>
        <location evidence="1 7">Cytoplasm</location>
        <location evidence="1 7">Cytoskeleton</location>
    </subcellularLocation>
    <subcellularLocation>
        <location evidence="7">Cytoplasm</location>
    </subcellularLocation>
    <subcellularLocation>
        <location evidence="7">Cytoplasm</location>
        <location evidence="7">Cytoskeleton</location>
        <location evidence="7">Microtubule organizing center</location>
        <location evidence="7">Centrosome</location>
    </subcellularLocation>
    <subcellularLocation>
        <location evidence="7">Cytoplasm</location>
        <location evidence="7">Cytoskeleton</location>
        <location evidence="7">Spindle pole</location>
    </subcellularLocation>
    <subcellularLocation>
        <location evidence="7">Cytoplasm</location>
        <location evidence="7">Cytoskeleton</location>
        <location evidence="7">Spindle</location>
    </subcellularLocation>
    <text evidence="7">Predominantly cytoplasmic. Localized to the interphase centrosome and mitotic spindle poles.</text>
</comment>
<dbReference type="FunFam" id="2.130.10.10:FF:000462">
    <property type="entry name" value="Katanin p80 WD40 repeat-containing subunit B1"/>
    <property type="match status" value="1"/>
</dbReference>
<evidence type="ECO:0000256" key="2">
    <source>
        <dbReference type="ARBA" id="ARBA00022490"/>
    </source>
</evidence>
<dbReference type="InterPro" id="IPR036322">
    <property type="entry name" value="WD40_repeat_dom_sf"/>
</dbReference>
<dbReference type="OrthoDB" id="10251605at2759"/>
<evidence type="ECO:0000256" key="7">
    <source>
        <dbReference type="HAMAP-Rule" id="MF_03022"/>
    </source>
</evidence>
<dbReference type="OMA" id="TYADIPN"/>
<evidence type="ECO:0000313" key="12">
    <source>
        <dbReference type="Proteomes" id="UP000472265"/>
    </source>
</evidence>
<keyword evidence="12" id="KW-1185">Reference proteome</keyword>
<keyword evidence="7" id="KW-0132">Cell division</keyword>
<dbReference type="GO" id="GO:0005874">
    <property type="term" value="C:microtubule"/>
    <property type="evidence" value="ECO:0007669"/>
    <property type="project" value="UniProtKB-KW"/>
</dbReference>
<dbReference type="InterPro" id="IPR019775">
    <property type="entry name" value="WD40_repeat_CS"/>
</dbReference>
<feature type="region of interest" description="Disordered" evidence="9">
    <location>
        <begin position="317"/>
        <end position="412"/>
    </location>
</feature>
<feature type="repeat" description="WD" evidence="8">
    <location>
        <begin position="185"/>
        <end position="226"/>
    </location>
</feature>
<evidence type="ECO:0000259" key="10">
    <source>
        <dbReference type="Pfam" id="PF13925"/>
    </source>
</evidence>
<dbReference type="GO" id="GO:0005813">
    <property type="term" value="C:centrosome"/>
    <property type="evidence" value="ECO:0007669"/>
    <property type="project" value="UniProtKB-SubCell"/>
</dbReference>
<dbReference type="CDD" id="cd00200">
    <property type="entry name" value="WD40"/>
    <property type="match status" value="1"/>
</dbReference>
<comment type="subunit">
    <text evidence="7">Interacts with KATNA1. This interaction enhances the microtubule binding and severing activity of KATNA1 and also targets this activity to the centrosome.</text>
</comment>
<dbReference type="Pfam" id="PF13925">
    <property type="entry name" value="Katanin_con80"/>
    <property type="match status" value="1"/>
</dbReference>
<dbReference type="GO" id="GO:0008017">
    <property type="term" value="F:microtubule binding"/>
    <property type="evidence" value="ECO:0007669"/>
    <property type="project" value="UniProtKB-UniRule"/>
</dbReference>
<dbReference type="InterPro" id="IPR028021">
    <property type="entry name" value="Katanin_C-terminal"/>
</dbReference>
<dbReference type="FunCoup" id="A0A671ULW3">
    <property type="interactions" value="645"/>
</dbReference>
<evidence type="ECO:0000313" key="11">
    <source>
        <dbReference type="Ensembl" id="ENSSAUP00010014864.1"/>
    </source>
</evidence>
<keyword evidence="6 7" id="KW-0206">Cytoskeleton</keyword>
<dbReference type="SUPFAM" id="SSF50978">
    <property type="entry name" value="WD40 repeat-like"/>
    <property type="match status" value="1"/>
</dbReference>
<dbReference type="InterPro" id="IPR015943">
    <property type="entry name" value="WD40/YVTN_repeat-like_dom_sf"/>
</dbReference>
<proteinExistence type="inferred from homology"/>
<keyword evidence="4 7" id="KW-0493">Microtubule</keyword>
<evidence type="ECO:0000256" key="8">
    <source>
        <dbReference type="PROSITE-ProRule" id="PRU00221"/>
    </source>
</evidence>
<feature type="repeat" description="WD" evidence="8">
    <location>
        <begin position="143"/>
        <end position="184"/>
    </location>
</feature>
<dbReference type="CTD" id="10300"/>
<dbReference type="PANTHER" id="PTHR19845">
    <property type="entry name" value="KATANIN P80 SUBUNIT"/>
    <property type="match status" value="1"/>
</dbReference>
<dbReference type="GO" id="GO:0051013">
    <property type="term" value="P:microtubule severing"/>
    <property type="evidence" value="ECO:0007669"/>
    <property type="project" value="UniProtKB-UniRule"/>
</dbReference>
<dbReference type="PANTHER" id="PTHR19845:SF0">
    <property type="entry name" value="KATANIN P80 WD40 REPEAT-CONTAINING SUBUNIT B1"/>
    <property type="match status" value="1"/>
</dbReference>
<dbReference type="GO" id="GO:0008352">
    <property type="term" value="C:katanin complex"/>
    <property type="evidence" value="ECO:0007669"/>
    <property type="project" value="InterPro"/>
</dbReference>
<dbReference type="HAMAP" id="MF_03022">
    <property type="entry name" value="Katanin_p80_B1"/>
    <property type="match status" value="1"/>
</dbReference>
<reference evidence="11" key="1">
    <citation type="submission" date="2021-04" db="EMBL/GenBank/DDBJ databases">
        <authorList>
            <consortium name="Wellcome Sanger Institute Data Sharing"/>
        </authorList>
    </citation>
    <scope>NUCLEOTIDE SEQUENCE [LARGE SCALE GENOMIC DNA]</scope>
</reference>
<dbReference type="GeneID" id="115580308"/>
<feature type="compositionally biased region" description="Low complexity" evidence="9">
    <location>
        <begin position="461"/>
        <end position="472"/>
    </location>
</feature>
<keyword evidence="7" id="KW-0498">Mitosis</keyword>
<evidence type="ECO:0000256" key="9">
    <source>
        <dbReference type="SAM" id="MobiDB-lite"/>
    </source>
</evidence>
<keyword evidence="2 7" id="KW-0963">Cytoplasm</keyword>
<accession>A0A671ULW3</accession>
<feature type="region of interest" description="Disordered" evidence="9">
    <location>
        <begin position="454"/>
        <end position="492"/>
    </location>
</feature>
<dbReference type="GeneTree" id="ENSGT00940000157918"/>
<feature type="compositionally biased region" description="Polar residues" evidence="9">
    <location>
        <begin position="340"/>
        <end position="349"/>
    </location>
</feature>
<dbReference type="GO" id="GO:0005737">
    <property type="term" value="C:cytoplasm"/>
    <property type="evidence" value="ECO:0007669"/>
    <property type="project" value="UniProtKB-SubCell"/>
</dbReference>
<reference evidence="11" key="2">
    <citation type="submission" date="2025-08" db="UniProtKB">
        <authorList>
            <consortium name="Ensembl"/>
        </authorList>
    </citation>
    <scope>IDENTIFICATION</scope>
</reference>
<protein>
    <recommendedName>
        <fullName evidence="7">Katanin p80 WD40 repeat-containing subunit B1</fullName>
        <shortName evidence="7">Katanin p80 subunit B1</shortName>
    </recommendedName>
    <alternativeName>
        <fullName evidence="7">p80 katanin</fullName>
    </alternativeName>
</protein>
<sequence>MAAANTTKISWRLHEFEAHSSSVSCSALGKSSGRLLATGGEDCRVNLWAVSKANCIMSLTGHKTPVECVQINVSEDQIVTGSQSGSIRVWDMEAAKILRTLTGHKANITSLGFHPFGDFLASSSMDTNIKLWDVRRKGYVFRYTGHTQAVRSVAFSPDGKWLASASDDGTVKLWDLMQSKMITEFRSHTAAVNIIQFHPNEYLLASGSSDRTVKLWDLEKFTMIGSMEGNTSPVRCICFSQDGSCLYSGATDSLRVFGWEPDRCFDVVPVGWGKVSDLAVCNQQLIGVSHQLSSVSSYVVDLKRVKKSGSSVIQGIIQDNQPLTEPKDPKGAALRRNYERPTTTCSTQRVKQRSDTDRRSPEGERRSPSEDEADEKVSSAEIHNAEDYKEIFQPKNAISRTPPRISEPFPAPPEDETIVAIGRQLKDMISPFPDKQQIPPLASSTPVQRVEPTVVSCGKRPAPSAVSTASSNPPAPAPPPQPPVTTAKSKPQAKIILSTRNEPIGLNVADFLPSSPNNRGGALSDEEALSQIKKGHDTMCVMLSSRHKNLQTVRAVWAREDIKSALDAAVSMNDLSIVVDILNIINLQPSLWKLDLCTTILPQIDKLLQSKYESYMQTGCTSLKLIMKHFWLLISETLKASPSVGVDITREERHQKCRTCCKHLKNLSNMVKNKAAQVGRHGSAFKELQLLMAPLDDLL</sequence>
<feature type="repeat" description="WD" evidence="8">
    <location>
        <begin position="101"/>
        <end position="142"/>
    </location>
</feature>
<evidence type="ECO:0000256" key="6">
    <source>
        <dbReference type="ARBA" id="ARBA00023212"/>
    </source>
</evidence>
<dbReference type="PROSITE" id="PS50294">
    <property type="entry name" value="WD_REPEATS_REGION"/>
    <property type="match status" value="4"/>
</dbReference>
<keyword evidence="7" id="KW-0131">Cell cycle</keyword>
<name>A0A671ULW3_SPAAU</name>
<gene>
    <name evidence="7 11" type="primary">KATNB1</name>
    <name evidence="11" type="synonym">katnb1</name>
</gene>
<dbReference type="Ensembl" id="ENSSAUT00010015773.1">
    <property type="protein sequence ID" value="ENSSAUP00010014864.1"/>
    <property type="gene ID" value="ENSSAUG00010006856.1"/>
</dbReference>
<dbReference type="Proteomes" id="UP000472265">
    <property type="component" value="Chromosome 4"/>
</dbReference>
<dbReference type="InterPro" id="IPR026962">
    <property type="entry name" value="KTNB1"/>
</dbReference>
<feature type="compositionally biased region" description="Pro residues" evidence="9">
    <location>
        <begin position="473"/>
        <end position="483"/>
    </location>
</feature>
<dbReference type="PROSITE" id="PS00678">
    <property type="entry name" value="WD_REPEATS_1"/>
    <property type="match status" value="3"/>
</dbReference>
<evidence type="ECO:0000256" key="1">
    <source>
        <dbReference type="ARBA" id="ARBA00004245"/>
    </source>
</evidence>
<evidence type="ECO:0000256" key="3">
    <source>
        <dbReference type="ARBA" id="ARBA00022574"/>
    </source>
</evidence>
<evidence type="ECO:0000256" key="5">
    <source>
        <dbReference type="ARBA" id="ARBA00022737"/>
    </source>
</evidence>
<dbReference type="InterPro" id="IPR020472">
    <property type="entry name" value="WD40_PAC1"/>
</dbReference>
<organism evidence="11 12">
    <name type="scientific">Sparus aurata</name>
    <name type="common">Gilthead sea bream</name>
    <dbReference type="NCBI Taxonomy" id="8175"/>
    <lineage>
        <taxon>Eukaryota</taxon>
        <taxon>Metazoa</taxon>
        <taxon>Chordata</taxon>
        <taxon>Craniata</taxon>
        <taxon>Vertebrata</taxon>
        <taxon>Euteleostomi</taxon>
        <taxon>Actinopterygii</taxon>
        <taxon>Neopterygii</taxon>
        <taxon>Teleostei</taxon>
        <taxon>Neoteleostei</taxon>
        <taxon>Acanthomorphata</taxon>
        <taxon>Eupercaria</taxon>
        <taxon>Spariformes</taxon>
        <taxon>Sparidae</taxon>
        <taxon>Sparus</taxon>
    </lineage>
</organism>
<dbReference type="Gene3D" id="2.130.10.10">
    <property type="entry name" value="YVTN repeat-like/Quinoprotein amine dehydrogenase"/>
    <property type="match status" value="2"/>
</dbReference>
<dbReference type="RefSeq" id="XP_030270403.1">
    <property type="nucleotide sequence ID" value="XM_030414543.1"/>
</dbReference>
<dbReference type="PRINTS" id="PR00320">
    <property type="entry name" value="GPROTEINBRPT"/>
</dbReference>
<feature type="repeat" description="WD" evidence="8">
    <location>
        <begin position="59"/>
        <end position="100"/>
    </location>
</feature>
<dbReference type="AlphaFoldDB" id="A0A671ULW3"/>
<keyword evidence="5" id="KW-0677">Repeat</keyword>
<comment type="function">
    <text evidence="7">Participates in a complex which severs microtubules in an ATP-dependent manner. May act to target the enzymatic subunit of this complex to sites of action such as the centrosome. Microtubule severing may promote rapid reorganization of cellular microtubule arrays and the release of microtubules from the centrosome following nucleation.</text>
</comment>